<dbReference type="EMBL" id="JAIWYP010000006">
    <property type="protein sequence ID" value="KAH3809275.1"/>
    <property type="molecule type" value="Genomic_DNA"/>
</dbReference>
<dbReference type="Proteomes" id="UP000828390">
    <property type="component" value="Unassembled WGS sequence"/>
</dbReference>
<organism evidence="1 2">
    <name type="scientific">Dreissena polymorpha</name>
    <name type="common">Zebra mussel</name>
    <name type="synonym">Mytilus polymorpha</name>
    <dbReference type="NCBI Taxonomy" id="45954"/>
    <lineage>
        <taxon>Eukaryota</taxon>
        <taxon>Metazoa</taxon>
        <taxon>Spiralia</taxon>
        <taxon>Lophotrochozoa</taxon>
        <taxon>Mollusca</taxon>
        <taxon>Bivalvia</taxon>
        <taxon>Autobranchia</taxon>
        <taxon>Heteroconchia</taxon>
        <taxon>Euheterodonta</taxon>
        <taxon>Imparidentia</taxon>
        <taxon>Neoheterodontei</taxon>
        <taxon>Myida</taxon>
        <taxon>Dreissenoidea</taxon>
        <taxon>Dreissenidae</taxon>
        <taxon>Dreissena</taxon>
    </lineage>
</organism>
<reference evidence="1" key="1">
    <citation type="journal article" date="2019" name="bioRxiv">
        <title>The Genome of the Zebra Mussel, Dreissena polymorpha: A Resource for Invasive Species Research.</title>
        <authorList>
            <person name="McCartney M.A."/>
            <person name="Auch B."/>
            <person name="Kono T."/>
            <person name="Mallez S."/>
            <person name="Zhang Y."/>
            <person name="Obille A."/>
            <person name="Becker A."/>
            <person name="Abrahante J.E."/>
            <person name="Garbe J."/>
            <person name="Badalamenti J.P."/>
            <person name="Herman A."/>
            <person name="Mangelson H."/>
            <person name="Liachko I."/>
            <person name="Sullivan S."/>
            <person name="Sone E.D."/>
            <person name="Koren S."/>
            <person name="Silverstein K.A.T."/>
            <person name="Beckman K.B."/>
            <person name="Gohl D.M."/>
        </authorList>
    </citation>
    <scope>NUCLEOTIDE SEQUENCE</scope>
    <source>
        <strain evidence="1">Duluth1</strain>
        <tissue evidence="1">Whole animal</tissue>
    </source>
</reference>
<evidence type="ECO:0000313" key="1">
    <source>
        <dbReference type="EMBL" id="KAH3809275.1"/>
    </source>
</evidence>
<comment type="caution">
    <text evidence="1">The sequence shown here is derived from an EMBL/GenBank/DDBJ whole genome shotgun (WGS) entry which is preliminary data.</text>
</comment>
<sequence length="94" mass="10542">MSHIYDVITTARFLSVWVIYYVSEAVAGRSLSYDTNPFYNLHIQCSDAAGVKGAEKIFTVHINDNKAPTIDILSSKPNNICLIKDALREFFSVI</sequence>
<accession>A0A9D4G269</accession>
<dbReference type="AlphaFoldDB" id="A0A9D4G269"/>
<evidence type="ECO:0000313" key="2">
    <source>
        <dbReference type="Proteomes" id="UP000828390"/>
    </source>
</evidence>
<protein>
    <submittedName>
        <fullName evidence="1">Uncharacterized protein</fullName>
    </submittedName>
</protein>
<proteinExistence type="predicted"/>
<gene>
    <name evidence="1" type="ORF">DPMN_137636</name>
</gene>
<keyword evidence="2" id="KW-1185">Reference proteome</keyword>
<reference evidence="1" key="2">
    <citation type="submission" date="2020-11" db="EMBL/GenBank/DDBJ databases">
        <authorList>
            <person name="McCartney M.A."/>
            <person name="Auch B."/>
            <person name="Kono T."/>
            <person name="Mallez S."/>
            <person name="Becker A."/>
            <person name="Gohl D.M."/>
            <person name="Silverstein K.A.T."/>
            <person name="Koren S."/>
            <person name="Bechman K.B."/>
            <person name="Herman A."/>
            <person name="Abrahante J.E."/>
            <person name="Garbe J."/>
        </authorList>
    </citation>
    <scope>NUCLEOTIDE SEQUENCE</scope>
    <source>
        <strain evidence="1">Duluth1</strain>
        <tissue evidence="1">Whole animal</tissue>
    </source>
</reference>
<name>A0A9D4G269_DREPO</name>